<organism evidence="2 3">
    <name type="scientific">Paraburkholderia humisilvae</name>
    <dbReference type="NCBI Taxonomy" id="627669"/>
    <lineage>
        <taxon>Bacteria</taxon>
        <taxon>Pseudomonadati</taxon>
        <taxon>Pseudomonadota</taxon>
        <taxon>Betaproteobacteria</taxon>
        <taxon>Burkholderiales</taxon>
        <taxon>Burkholderiaceae</taxon>
        <taxon>Paraburkholderia</taxon>
    </lineage>
</organism>
<protein>
    <recommendedName>
        <fullName evidence="4">DUF3564 domain-containing protein</fullName>
    </recommendedName>
</protein>
<keyword evidence="3" id="KW-1185">Reference proteome</keyword>
<feature type="compositionally biased region" description="Basic and acidic residues" evidence="1">
    <location>
        <begin position="125"/>
        <end position="135"/>
    </location>
</feature>
<evidence type="ECO:0000313" key="3">
    <source>
        <dbReference type="Proteomes" id="UP000494363"/>
    </source>
</evidence>
<evidence type="ECO:0000313" key="2">
    <source>
        <dbReference type="EMBL" id="CAB3764881.1"/>
    </source>
</evidence>
<dbReference type="AlphaFoldDB" id="A0A6J5EHI9"/>
<evidence type="ECO:0008006" key="4">
    <source>
        <dbReference type="Google" id="ProtNLM"/>
    </source>
</evidence>
<dbReference type="Proteomes" id="UP000494363">
    <property type="component" value="Unassembled WGS sequence"/>
</dbReference>
<dbReference type="RefSeq" id="WP_175229093.1">
    <property type="nucleotide sequence ID" value="NZ_CADIKH010000025.1"/>
</dbReference>
<accession>A0A6J5EHI9</accession>
<gene>
    <name evidence="2" type="ORF">LMG29542_04990</name>
</gene>
<dbReference type="InterPro" id="IPR021947">
    <property type="entry name" value="DUF3564"/>
</dbReference>
<dbReference type="EMBL" id="CADIKH010000025">
    <property type="protein sequence ID" value="CAB3764881.1"/>
    <property type="molecule type" value="Genomic_DNA"/>
</dbReference>
<name>A0A6J5EHI9_9BURK</name>
<dbReference type="Pfam" id="PF12087">
    <property type="entry name" value="DUF3564"/>
    <property type="match status" value="1"/>
</dbReference>
<sequence>MRLSILINTPDPTTGHEYAVLWLDTENLDWSVDTRHGIELPVTGDMHDVDGVLTLCEHGCDKPFVTLHGMHIDRHGNIHSAQGDANWISGVRHQSVNGHWRLRAVKRPDPSQHIPPAGARAGIRHSGEPGRPRGR</sequence>
<evidence type="ECO:0000256" key="1">
    <source>
        <dbReference type="SAM" id="MobiDB-lite"/>
    </source>
</evidence>
<proteinExistence type="predicted"/>
<feature type="region of interest" description="Disordered" evidence="1">
    <location>
        <begin position="106"/>
        <end position="135"/>
    </location>
</feature>
<reference evidence="2 3" key="1">
    <citation type="submission" date="2020-04" db="EMBL/GenBank/DDBJ databases">
        <authorList>
            <person name="De Canck E."/>
        </authorList>
    </citation>
    <scope>NUCLEOTIDE SEQUENCE [LARGE SCALE GENOMIC DNA]</scope>
    <source>
        <strain evidence="2 3">LMG 29542</strain>
    </source>
</reference>